<protein>
    <submittedName>
        <fullName evidence="4">DUF2961 domain-containing protein</fullName>
    </submittedName>
</protein>
<dbReference type="Pfam" id="PF13517">
    <property type="entry name" value="FG-GAP_3"/>
    <property type="match status" value="2"/>
</dbReference>
<comment type="caution">
    <text evidence="4">The sequence shown here is derived from an EMBL/GenBank/DDBJ whole genome shotgun (WGS) entry which is preliminary data.</text>
</comment>
<dbReference type="InterPro" id="IPR013517">
    <property type="entry name" value="FG-GAP"/>
</dbReference>
<feature type="signal peptide" evidence="3">
    <location>
        <begin position="1"/>
        <end position="21"/>
    </location>
</feature>
<dbReference type="Gene3D" id="2.130.10.130">
    <property type="entry name" value="Integrin alpha, N-terminal"/>
    <property type="match status" value="1"/>
</dbReference>
<evidence type="ECO:0000256" key="1">
    <source>
        <dbReference type="ARBA" id="ARBA00022729"/>
    </source>
</evidence>
<evidence type="ECO:0000313" key="4">
    <source>
        <dbReference type="EMBL" id="MCL3994354.1"/>
    </source>
</evidence>
<dbReference type="EMBL" id="JAMCCK010000018">
    <property type="protein sequence ID" value="MCL3994354.1"/>
    <property type="molecule type" value="Genomic_DNA"/>
</dbReference>
<gene>
    <name evidence="4" type="ORF">M4438_12605</name>
</gene>
<dbReference type="PANTHER" id="PTHR46580">
    <property type="entry name" value="SENSOR KINASE-RELATED"/>
    <property type="match status" value="1"/>
</dbReference>
<dbReference type="Gene3D" id="2.60.40.10">
    <property type="entry name" value="Immunoglobulins"/>
    <property type="match status" value="1"/>
</dbReference>
<feature type="region of interest" description="Disordered" evidence="2">
    <location>
        <begin position="766"/>
        <end position="786"/>
    </location>
</feature>
<feature type="chain" id="PRO_5046939347" evidence="3">
    <location>
        <begin position="22"/>
        <end position="1096"/>
    </location>
</feature>
<keyword evidence="1 3" id="KW-0732">Signal</keyword>
<dbReference type="Proteomes" id="UP001202052">
    <property type="component" value="Unassembled WGS sequence"/>
</dbReference>
<keyword evidence="5" id="KW-1185">Reference proteome</keyword>
<dbReference type="Pfam" id="PF11175">
    <property type="entry name" value="DUF2961"/>
    <property type="match status" value="1"/>
</dbReference>
<sequence length="1096" mass="115453">MRTRIPVAAVVALLLAVLGLAAPGQRAAASPAAMAAATDKGPVGWDAFRRLDRLPYLSPGTQTRQYSGFDRAGGNDDGFSGQYSCLSQTAAGCVIAQDTGAGEISSIWFTRDGGDVTATGTITVELDGVTVLDAPLQDVVDGALGAPFAYPLVADADQSSGGVHIKVPMPYRQSMRVTVRNNPLFHHVTYRHFTDAEGVTRFDPSDRADDVLAALRAAGTRDPKPARPGATTATGTVDLAAGATAQVARATGPGSIAAVRVRVPDADATDDTLNGLRLRIAFDGRTTVDSPLGEFFGSGLGEHAVRSLMFSVDAGAGGWYTAWWPMPYRSSATVSLVNTTGRPLAGIGTQVTSAPDDQWATALAPGGTAAYFTTESHGGDTVPGQDWLFADRTGSGKFVGVSHTMRGRITAGITRQYLEGDERVRVDGALTPQVHGTGTEDFYESGWYFNRGTFTAPFTGNTAHQEGGTGCPHECDAAYRLMLSDSVGYATALRFGMEHGPQNDAAAVYGSTAYLYARPEAIAHRTDTLEVGDTAARTGHQYTDSGPATQTDLTSVYEGDDDEDRVTRALRSTSSPVSFGLAVDGANQGVLLRRTSDQAKGHQSARVLVDGVDVGTWTQPLGNGVQRWLTDAFPLPASATAGRTRIRVELRPTTGAPAWTAARYTADSVVPGTYTDTKAPAATDTPTPAGRTEHALHLTWREPADDTGVREYRVYGATSSPVPVGAETLLGTARVPAFTHRVRKAGQTWYYRVVAVDFAGRTGDVGGTASGRAATPTRSDIDGDGRDDIVTFTRGDTADVYAATSTGSRFSGDGVRWHEHFAAGTEIPLTGDFDGDGRADVVTFTRGPAADVYVALSDGSRFTGDGVKWHDTFAVGAEIPAVGDFDGDGRDDIATFTRGDTADVYVSLSTGSSFAPSRKWHDHFAVGTELPAVGDFDGDGRDDIATFTRGDTADVYVSLSSGSLFRQDGWQWHSHFATGTELPAVGDFDGDGRDDIATFTRGDTADVYVSLSDGTRFVQDGWRWHEGFAAGDQVPGTGDFDGDGRTDAVAFTRGATAQVYVALSGADALRPAGSPWHGHFAVGGEWPRPSQVESAG</sequence>
<dbReference type="InterPro" id="IPR013783">
    <property type="entry name" value="Ig-like_fold"/>
</dbReference>
<dbReference type="Gene3D" id="2.60.120.1390">
    <property type="match status" value="3"/>
</dbReference>
<accession>A0ABT0NSA5</accession>
<dbReference type="InterPro" id="IPR021345">
    <property type="entry name" value="DUF2961"/>
</dbReference>
<organism evidence="4 5">
    <name type="scientific">Streptomyces lavenduligriseus</name>
    <dbReference type="NCBI Taxonomy" id="67315"/>
    <lineage>
        <taxon>Bacteria</taxon>
        <taxon>Bacillati</taxon>
        <taxon>Actinomycetota</taxon>
        <taxon>Actinomycetes</taxon>
        <taxon>Kitasatosporales</taxon>
        <taxon>Streptomycetaceae</taxon>
        <taxon>Streptomyces</taxon>
    </lineage>
</organism>
<evidence type="ECO:0000256" key="2">
    <source>
        <dbReference type="SAM" id="MobiDB-lite"/>
    </source>
</evidence>
<reference evidence="4 5" key="1">
    <citation type="submission" date="2022-05" db="EMBL/GenBank/DDBJ databases">
        <title>Genome Resource of Streptomyces lavenduligriseus GA1-1, a Strain with Broad-Spectrum Antifungal Activity against Phytopathogenic Fungi.</title>
        <authorList>
            <person name="Qi D."/>
        </authorList>
    </citation>
    <scope>NUCLEOTIDE SEQUENCE [LARGE SCALE GENOMIC DNA]</scope>
    <source>
        <strain evidence="4 5">GA1-1</strain>
    </source>
</reference>
<dbReference type="InterPro" id="IPR028994">
    <property type="entry name" value="Integrin_alpha_N"/>
</dbReference>
<dbReference type="RefSeq" id="WP_249459211.1">
    <property type="nucleotide sequence ID" value="NZ_JAMCCK010000018.1"/>
</dbReference>
<proteinExistence type="predicted"/>
<name>A0ABT0NSA5_9ACTN</name>
<evidence type="ECO:0000256" key="3">
    <source>
        <dbReference type="SAM" id="SignalP"/>
    </source>
</evidence>
<dbReference type="Gene3D" id="2.40.128.340">
    <property type="match status" value="1"/>
</dbReference>
<dbReference type="SUPFAM" id="SSF69318">
    <property type="entry name" value="Integrin alpha N-terminal domain"/>
    <property type="match status" value="1"/>
</dbReference>
<evidence type="ECO:0000313" key="5">
    <source>
        <dbReference type="Proteomes" id="UP001202052"/>
    </source>
</evidence>